<reference evidence="8" key="1">
    <citation type="submission" date="2022-09" db="EMBL/GenBank/DDBJ databases">
        <title>Fusarium specimens isolated from Avocado Roots.</title>
        <authorList>
            <person name="Stajich J."/>
            <person name="Roper C."/>
            <person name="Heimlech-Rivalta G."/>
        </authorList>
    </citation>
    <scope>NUCLEOTIDE SEQUENCE</scope>
    <source>
        <strain evidence="8">CF00136</strain>
    </source>
</reference>
<dbReference type="SUPFAM" id="SSF103473">
    <property type="entry name" value="MFS general substrate transporter"/>
    <property type="match status" value="1"/>
</dbReference>
<feature type="transmembrane region" description="Helical" evidence="6">
    <location>
        <begin position="210"/>
        <end position="231"/>
    </location>
</feature>
<evidence type="ECO:0000256" key="5">
    <source>
        <dbReference type="ARBA" id="ARBA00023180"/>
    </source>
</evidence>
<keyword evidence="4 6" id="KW-0472">Membrane</keyword>
<dbReference type="EMBL" id="JAOQAZ010000048">
    <property type="protein sequence ID" value="KAJ4245075.1"/>
    <property type="molecule type" value="Genomic_DNA"/>
</dbReference>
<dbReference type="OrthoDB" id="2130629at2759"/>
<comment type="caution">
    <text evidence="8">The sequence shown here is derived from an EMBL/GenBank/DDBJ whole genome shotgun (WGS) entry which is preliminary data.</text>
</comment>
<keyword evidence="5" id="KW-0325">Glycoprotein</keyword>
<feature type="transmembrane region" description="Helical" evidence="6">
    <location>
        <begin position="421"/>
        <end position="441"/>
    </location>
</feature>
<feature type="transmembrane region" description="Helical" evidence="6">
    <location>
        <begin position="93"/>
        <end position="117"/>
    </location>
</feature>
<evidence type="ECO:0000259" key="7">
    <source>
        <dbReference type="PROSITE" id="PS50850"/>
    </source>
</evidence>
<dbReference type="GO" id="GO:0022857">
    <property type="term" value="F:transmembrane transporter activity"/>
    <property type="evidence" value="ECO:0007669"/>
    <property type="project" value="InterPro"/>
</dbReference>
<keyword evidence="2 6" id="KW-0812">Transmembrane</keyword>
<organism evidence="8 9">
    <name type="scientific">Fusarium torreyae</name>
    <dbReference type="NCBI Taxonomy" id="1237075"/>
    <lineage>
        <taxon>Eukaryota</taxon>
        <taxon>Fungi</taxon>
        <taxon>Dikarya</taxon>
        <taxon>Ascomycota</taxon>
        <taxon>Pezizomycotina</taxon>
        <taxon>Sordariomycetes</taxon>
        <taxon>Hypocreomycetidae</taxon>
        <taxon>Hypocreales</taxon>
        <taxon>Nectriaceae</taxon>
        <taxon>Fusarium</taxon>
    </lineage>
</organism>
<feature type="transmembrane region" description="Helical" evidence="6">
    <location>
        <begin position="311"/>
        <end position="331"/>
    </location>
</feature>
<accession>A0A9W8RKR8</accession>
<evidence type="ECO:0000256" key="4">
    <source>
        <dbReference type="ARBA" id="ARBA00023136"/>
    </source>
</evidence>
<dbReference type="AlphaFoldDB" id="A0A9W8RKR8"/>
<evidence type="ECO:0000313" key="8">
    <source>
        <dbReference type="EMBL" id="KAJ4245075.1"/>
    </source>
</evidence>
<protein>
    <recommendedName>
        <fullName evidence="7">Major facilitator superfamily (MFS) profile domain-containing protein</fullName>
    </recommendedName>
</protein>
<gene>
    <name evidence="8" type="ORF">NW762_014286</name>
</gene>
<feature type="transmembrane region" description="Helical" evidence="6">
    <location>
        <begin position="54"/>
        <end position="81"/>
    </location>
</feature>
<name>A0A9W8RKR8_9HYPO</name>
<dbReference type="Pfam" id="PF07690">
    <property type="entry name" value="MFS_1"/>
    <property type="match status" value="1"/>
</dbReference>
<evidence type="ECO:0000256" key="3">
    <source>
        <dbReference type="ARBA" id="ARBA00022989"/>
    </source>
</evidence>
<sequence length="452" mass="47199">MATMLAQTTTTSTHRQAQENMLELSIPLAPQGTNPLAQSEPELVSGHVSRLKKVAVVVQLSGVTFASSLSNGLVIVALPAITRDLELPSSLAFWPISVSGLATASTLLLAGSIADAVGPRGPDLVGCFANGALMIGCGLVQKGTELVALRALQGVGLAMHLACSVSITTSVLPQGKARNLAFSCLGLSQPLGFSFGLVLGGILVDTIGWRAGWFLAGGCTVLFATIGLWAIPQSTTNPNASNVIQDVKEKVDWVGAGLASTAMTLLCYLLAFQEVQFLSAIQASIRIVPGTILGVIVNLVTGFFVHKLPAFWIVTTGCILSSIAPLLMAVIQPSWPYWGNAFFAQLLQPISCNVLFTVGLIVITDIFPTDTQALAGAVFNTAAQFGSAIILAILQVISALVSKEKEGEESGTNAKMGGYRASFWAMLGLMISCITIGMIGLRKVGKVGLKKD</sequence>
<proteinExistence type="predicted"/>
<dbReference type="Proteomes" id="UP001152049">
    <property type="component" value="Unassembled WGS sequence"/>
</dbReference>
<comment type="subcellular location">
    <subcellularLocation>
        <location evidence="1">Membrane</location>
        <topology evidence="1">Multi-pass membrane protein</topology>
    </subcellularLocation>
</comment>
<keyword evidence="9" id="KW-1185">Reference proteome</keyword>
<dbReference type="Gene3D" id="1.20.1250.20">
    <property type="entry name" value="MFS general substrate transporter like domains"/>
    <property type="match status" value="2"/>
</dbReference>
<evidence type="ECO:0000256" key="1">
    <source>
        <dbReference type="ARBA" id="ARBA00004141"/>
    </source>
</evidence>
<dbReference type="InterPro" id="IPR036259">
    <property type="entry name" value="MFS_trans_sf"/>
</dbReference>
<evidence type="ECO:0000313" key="9">
    <source>
        <dbReference type="Proteomes" id="UP001152049"/>
    </source>
</evidence>
<dbReference type="GO" id="GO:0016020">
    <property type="term" value="C:membrane"/>
    <property type="evidence" value="ECO:0007669"/>
    <property type="project" value="UniProtKB-SubCell"/>
</dbReference>
<evidence type="ECO:0000256" key="6">
    <source>
        <dbReference type="SAM" id="Phobius"/>
    </source>
</evidence>
<feature type="transmembrane region" description="Helical" evidence="6">
    <location>
        <begin position="180"/>
        <end position="204"/>
    </location>
</feature>
<feature type="transmembrane region" description="Helical" evidence="6">
    <location>
        <begin position="283"/>
        <end position="304"/>
    </location>
</feature>
<dbReference type="InterPro" id="IPR020846">
    <property type="entry name" value="MFS_dom"/>
</dbReference>
<keyword evidence="3 6" id="KW-1133">Transmembrane helix</keyword>
<feature type="transmembrane region" description="Helical" evidence="6">
    <location>
        <begin position="251"/>
        <end position="271"/>
    </location>
</feature>
<dbReference type="PROSITE" id="PS50850">
    <property type="entry name" value="MFS"/>
    <property type="match status" value="1"/>
</dbReference>
<dbReference type="InterPro" id="IPR011701">
    <property type="entry name" value="MFS"/>
</dbReference>
<dbReference type="PANTHER" id="PTHR42718">
    <property type="entry name" value="MAJOR FACILITATOR SUPERFAMILY MULTIDRUG TRANSPORTER MFSC"/>
    <property type="match status" value="1"/>
</dbReference>
<evidence type="ECO:0000256" key="2">
    <source>
        <dbReference type="ARBA" id="ARBA00022692"/>
    </source>
</evidence>
<feature type="domain" description="Major facilitator superfamily (MFS) profile" evidence="7">
    <location>
        <begin position="56"/>
        <end position="445"/>
    </location>
</feature>
<feature type="transmembrane region" description="Helical" evidence="6">
    <location>
        <begin position="337"/>
        <end position="362"/>
    </location>
</feature>
<feature type="transmembrane region" description="Helical" evidence="6">
    <location>
        <begin position="374"/>
        <end position="401"/>
    </location>
</feature>
<dbReference type="PANTHER" id="PTHR42718:SF27">
    <property type="entry name" value="TRANSPORTER, PUTATIVE-RELATED"/>
    <property type="match status" value="1"/>
</dbReference>